<feature type="compositionally biased region" description="Polar residues" evidence="5">
    <location>
        <begin position="333"/>
        <end position="348"/>
    </location>
</feature>
<dbReference type="NCBIfam" id="TIGR00350">
    <property type="entry name" value="lytR_cpsA_psr"/>
    <property type="match status" value="1"/>
</dbReference>
<comment type="similarity">
    <text evidence="1">Belongs to the LytR/CpsA/Psr (LCP) family.</text>
</comment>
<evidence type="ECO:0000256" key="3">
    <source>
        <dbReference type="ARBA" id="ARBA00022968"/>
    </source>
</evidence>
<keyword evidence="8" id="KW-1185">Reference proteome</keyword>
<name>A0A317KWS1_9BACI</name>
<reference evidence="7 8" key="1">
    <citation type="submission" date="2018-05" db="EMBL/GenBank/DDBJ databases">
        <title>Genomic analysis of Gracilibacillus dipsosauri DD1 reveals novel features of a salt-tolerant amylase.</title>
        <authorList>
            <person name="Deutch C.E."/>
            <person name="Yang S."/>
        </authorList>
    </citation>
    <scope>NUCLEOTIDE SEQUENCE [LARGE SCALE GENOMIC DNA]</scope>
    <source>
        <strain evidence="7 8">DD1</strain>
    </source>
</reference>
<evidence type="ECO:0000259" key="6">
    <source>
        <dbReference type="Pfam" id="PF03816"/>
    </source>
</evidence>
<sequence>MKRKQLRVKKKRKKRIKFIVTTILAILVVGIGLGAYVLTQAYQAADKTYEPLERGEKSKLREEAVTVSKDPISILLMGVEDYSTGGEHGRSDTMMVATFNPEDEKLKLLSIPRDSYVDIPENGQDKINHSFAFGGKELTIQTVEDLLNIPIDYYATVNFEGFKNIVDTLGGITVDVPFDFEQNSDDRVAEKLQFYEGEMELDGRYALAYARMRYEDPRGDIGRNERQKEVVQAIIKELASPSTLTKVDDLAEDLGTNIETNMKFSDALNFLKKYKNFDTSNIDQLKLEGASDYLGKISYYFIDEQSLAEVQHELRVHLGLEEPTTTDSTTSDMNEQQTNEYPNENSGYQEEPATY</sequence>
<keyword evidence="2" id="KW-0812">Transmembrane</keyword>
<dbReference type="Pfam" id="PF03816">
    <property type="entry name" value="LytR_cpsA_psr"/>
    <property type="match status" value="1"/>
</dbReference>
<dbReference type="InterPro" id="IPR004474">
    <property type="entry name" value="LytR_CpsA_psr"/>
</dbReference>
<dbReference type="EMBL" id="QGTD01000018">
    <property type="protein sequence ID" value="PWU67140.1"/>
    <property type="molecule type" value="Genomic_DNA"/>
</dbReference>
<evidence type="ECO:0000313" key="8">
    <source>
        <dbReference type="Proteomes" id="UP000245624"/>
    </source>
</evidence>
<keyword evidence="4" id="KW-1133">Transmembrane helix</keyword>
<dbReference type="PANTHER" id="PTHR33392:SF6">
    <property type="entry name" value="POLYISOPRENYL-TEICHOIC ACID--PEPTIDOGLYCAN TEICHOIC ACID TRANSFERASE TAGU"/>
    <property type="match status" value="1"/>
</dbReference>
<dbReference type="PANTHER" id="PTHR33392">
    <property type="entry name" value="POLYISOPRENYL-TEICHOIC ACID--PEPTIDOGLYCAN TEICHOIC ACID TRANSFERASE TAGU"/>
    <property type="match status" value="1"/>
</dbReference>
<keyword evidence="4" id="KW-0472">Membrane</keyword>
<feature type="domain" description="Cell envelope-related transcriptional attenuator" evidence="6">
    <location>
        <begin position="90"/>
        <end position="239"/>
    </location>
</feature>
<dbReference type="Proteomes" id="UP000245624">
    <property type="component" value="Unassembled WGS sequence"/>
</dbReference>
<dbReference type="Gene3D" id="3.40.630.190">
    <property type="entry name" value="LCP protein"/>
    <property type="match status" value="1"/>
</dbReference>
<organism evidence="7 8">
    <name type="scientific">Gracilibacillus dipsosauri</name>
    <dbReference type="NCBI Taxonomy" id="178340"/>
    <lineage>
        <taxon>Bacteria</taxon>
        <taxon>Bacillati</taxon>
        <taxon>Bacillota</taxon>
        <taxon>Bacilli</taxon>
        <taxon>Bacillales</taxon>
        <taxon>Bacillaceae</taxon>
        <taxon>Gracilibacillus</taxon>
    </lineage>
</organism>
<feature type="region of interest" description="Disordered" evidence="5">
    <location>
        <begin position="320"/>
        <end position="355"/>
    </location>
</feature>
<evidence type="ECO:0000256" key="4">
    <source>
        <dbReference type="ARBA" id="ARBA00022989"/>
    </source>
</evidence>
<evidence type="ECO:0000313" key="7">
    <source>
        <dbReference type="EMBL" id="PWU67140.1"/>
    </source>
</evidence>
<keyword evidence="3" id="KW-0735">Signal-anchor</keyword>
<evidence type="ECO:0000256" key="5">
    <source>
        <dbReference type="SAM" id="MobiDB-lite"/>
    </source>
</evidence>
<accession>A0A317KWS1</accession>
<gene>
    <name evidence="7" type="ORF">DLJ74_16305</name>
</gene>
<dbReference type="AlphaFoldDB" id="A0A317KWS1"/>
<dbReference type="RefSeq" id="WP_109985245.1">
    <property type="nucleotide sequence ID" value="NZ_JAJUIE010000045.1"/>
</dbReference>
<evidence type="ECO:0000256" key="1">
    <source>
        <dbReference type="ARBA" id="ARBA00006068"/>
    </source>
</evidence>
<protein>
    <submittedName>
        <fullName evidence="7">LytR family transcriptional regulator</fullName>
    </submittedName>
</protein>
<dbReference type="InterPro" id="IPR050922">
    <property type="entry name" value="LytR/CpsA/Psr_CW_biosynth"/>
</dbReference>
<dbReference type="GO" id="GO:0071555">
    <property type="term" value="P:cell wall organization"/>
    <property type="evidence" value="ECO:0007669"/>
    <property type="project" value="UniProtKB-KW"/>
</dbReference>
<comment type="caution">
    <text evidence="7">The sequence shown here is derived from an EMBL/GenBank/DDBJ whole genome shotgun (WGS) entry which is preliminary data.</text>
</comment>
<proteinExistence type="inferred from homology"/>
<evidence type="ECO:0000256" key="2">
    <source>
        <dbReference type="ARBA" id="ARBA00022692"/>
    </source>
</evidence>
<dbReference type="OrthoDB" id="27330at2"/>